<sequence length="201" mass="22303">MILYLHGFLSSGNSHKGQWVKRAFEAEGIKVLTPTYPIVSPQASVAAIDSVVQHSILNSPNVKNGQAWCVFGSSMGGFYGRYIAQRYGVPVGMINPALTPKPILSAYLGEHDNPATGERFCLDEGYLTALEPYHTHVDANQPSLLLLDKDDEVIPYQWAYEAYHGTGEVCVFDGGNHAFQHLDQAWPKMKQFVEQYVTRKG</sequence>
<evidence type="ECO:0008006" key="3">
    <source>
        <dbReference type="Google" id="ProtNLM"/>
    </source>
</evidence>
<dbReference type="InterPro" id="IPR029058">
    <property type="entry name" value="AB_hydrolase_fold"/>
</dbReference>
<dbReference type="EMBL" id="CP035033">
    <property type="protein sequence ID" value="QAB15405.1"/>
    <property type="molecule type" value="Genomic_DNA"/>
</dbReference>
<dbReference type="SUPFAM" id="SSF53474">
    <property type="entry name" value="alpha/beta-Hydrolases"/>
    <property type="match status" value="1"/>
</dbReference>
<dbReference type="InterPro" id="IPR008886">
    <property type="entry name" value="UPF0227/Esterase_YqiA"/>
</dbReference>
<dbReference type="AlphaFoldDB" id="A0A410H399"/>
<dbReference type="RefSeq" id="WP_128384903.1">
    <property type="nucleotide sequence ID" value="NZ_CP035033.1"/>
</dbReference>
<gene>
    <name evidence="1" type="ORF">EPV75_06890</name>
</gene>
<evidence type="ECO:0000313" key="1">
    <source>
        <dbReference type="EMBL" id="QAB15405.1"/>
    </source>
</evidence>
<organism evidence="1 2">
    <name type="scientific">Hydrogenovibrio thermophilus</name>
    <dbReference type="NCBI Taxonomy" id="265883"/>
    <lineage>
        <taxon>Bacteria</taxon>
        <taxon>Pseudomonadati</taxon>
        <taxon>Pseudomonadota</taxon>
        <taxon>Gammaproteobacteria</taxon>
        <taxon>Thiotrichales</taxon>
        <taxon>Piscirickettsiaceae</taxon>
        <taxon>Hydrogenovibrio</taxon>
    </lineage>
</organism>
<evidence type="ECO:0000313" key="2">
    <source>
        <dbReference type="Proteomes" id="UP000285478"/>
    </source>
</evidence>
<keyword evidence="2" id="KW-1185">Reference proteome</keyword>
<dbReference type="Gene3D" id="3.40.50.1820">
    <property type="entry name" value="alpha/beta hydrolase"/>
    <property type="match status" value="1"/>
</dbReference>
<dbReference type="PANTHER" id="PTHR35602:SF3">
    <property type="entry name" value="ESTERASE YQIA"/>
    <property type="match status" value="1"/>
</dbReference>
<proteinExistence type="predicted"/>
<reference evidence="1 2" key="1">
    <citation type="journal article" date="2018" name="Environ. Microbiol.">
        <title>Genomes of ubiquitous marine and hypersaline Hydrogenovibrio, Thiomicrorhabdus and Thiomicrospira spp. encode a diversity of mechanisms to sustain chemolithoautotrophy in heterogeneous environments.</title>
        <authorList>
            <person name="Scott K.M."/>
            <person name="Williams J."/>
            <person name="Porter C.M.B."/>
            <person name="Russel S."/>
            <person name="Harmer T.L."/>
            <person name="Paul J.H."/>
            <person name="Antonen K.M."/>
            <person name="Bridges M.K."/>
            <person name="Camper G.J."/>
            <person name="Campla C.K."/>
            <person name="Casella L.G."/>
            <person name="Chase E."/>
            <person name="Conrad J.W."/>
            <person name="Cruz M.C."/>
            <person name="Dunlap D.S."/>
            <person name="Duran L."/>
            <person name="Fahsbender E.M."/>
            <person name="Goldsmith D.B."/>
            <person name="Keeley R.F."/>
            <person name="Kondoff M.R."/>
            <person name="Kussy B.I."/>
            <person name="Lane M.K."/>
            <person name="Lawler S."/>
            <person name="Leigh B.A."/>
            <person name="Lewis C."/>
            <person name="Lostal L.M."/>
            <person name="Marking D."/>
            <person name="Mancera P.A."/>
            <person name="McClenthan E.C."/>
            <person name="McIntyre E.A."/>
            <person name="Mine J.A."/>
            <person name="Modi S."/>
            <person name="Moore B.D."/>
            <person name="Morgan W.A."/>
            <person name="Nelson K.M."/>
            <person name="Nguyen K.N."/>
            <person name="Ogburn N."/>
            <person name="Parrino D.G."/>
            <person name="Pedapudi A.D."/>
            <person name="Pelham R.P."/>
            <person name="Preece A.M."/>
            <person name="Rampersad E.A."/>
            <person name="Richardson J.C."/>
            <person name="Rodgers C.M."/>
            <person name="Schaffer B.L."/>
            <person name="Sheridan N.E."/>
            <person name="Solone M.R."/>
            <person name="Staley Z.R."/>
            <person name="Tabuchi M."/>
            <person name="Waide R.J."/>
            <person name="Wanjugi P.W."/>
            <person name="Young S."/>
            <person name="Clum A."/>
            <person name="Daum C."/>
            <person name="Huntemann M."/>
            <person name="Ivanova N."/>
            <person name="Kyrpides N."/>
            <person name="Mikhailova N."/>
            <person name="Palaniappan K."/>
            <person name="Pillay M."/>
            <person name="Reddy T.B.K."/>
            <person name="Shapiro N."/>
            <person name="Stamatis D."/>
            <person name="Varghese N."/>
            <person name="Woyke T."/>
            <person name="Boden R."/>
            <person name="Freyermuth S.K."/>
            <person name="Kerfeld C.A."/>
        </authorList>
    </citation>
    <scope>NUCLEOTIDE SEQUENCE [LARGE SCALE GENOMIC DNA]</scope>
    <source>
        <strain evidence="1 2">JR-2</strain>
    </source>
</reference>
<dbReference type="KEGG" id="htr:EPV75_06890"/>
<accession>A0A410H399</accession>
<dbReference type="Proteomes" id="UP000285478">
    <property type="component" value="Chromosome"/>
</dbReference>
<protein>
    <recommendedName>
        <fullName evidence="3">Esterase</fullName>
    </recommendedName>
</protein>
<dbReference type="PANTHER" id="PTHR35602">
    <property type="entry name" value="ESTERASE YQIA-RELATED"/>
    <property type="match status" value="1"/>
</dbReference>
<dbReference type="Pfam" id="PF05728">
    <property type="entry name" value="UPF0227"/>
    <property type="match status" value="1"/>
</dbReference>
<name>A0A410H399_9GAMM</name>